<dbReference type="EMBL" id="HF563609">
    <property type="protein sequence ID" value="CCP24989.1"/>
    <property type="molecule type" value="Genomic_DNA"/>
</dbReference>
<keyword evidence="7" id="KW-1185">Reference proteome</keyword>
<accession>L0RXP7</accession>
<organism evidence="6 7">
    <name type="scientific">Tepidanaerobacter acetatoxydans (strain DSM 21804 / JCM 16047 / Re1)</name>
    <dbReference type="NCBI Taxonomy" id="1209989"/>
    <lineage>
        <taxon>Bacteria</taxon>
        <taxon>Bacillati</taxon>
        <taxon>Bacillota</taxon>
        <taxon>Clostridia</taxon>
        <taxon>Thermosediminibacterales</taxon>
        <taxon>Tepidanaerobacteraceae</taxon>
        <taxon>Tepidanaerobacter</taxon>
    </lineage>
</organism>
<dbReference type="RefSeq" id="WP_013777408.1">
    <property type="nucleotide sequence ID" value="NC_015519.1"/>
</dbReference>
<dbReference type="KEGG" id="tae:TepiRe1_0313"/>
<dbReference type="PANTHER" id="PTHR30204:SF69">
    <property type="entry name" value="MERR-FAMILY TRANSCRIPTIONAL REGULATOR"/>
    <property type="match status" value="1"/>
</dbReference>
<dbReference type="CDD" id="cd01107">
    <property type="entry name" value="HTH_BmrR"/>
    <property type="match status" value="1"/>
</dbReference>
<evidence type="ECO:0000259" key="5">
    <source>
        <dbReference type="PROSITE" id="PS50937"/>
    </source>
</evidence>
<dbReference type="GO" id="GO:0003677">
    <property type="term" value="F:DNA binding"/>
    <property type="evidence" value="ECO:0007669"/>
    <property type="project" value="UniProtKB-KW"/>
</dbReference>
<reference evidence="7" key="1">
    <citation type="journal article" date="2013" name="Genome Announc.">
        <title>First genome sequence of a syntrophic acetate-oxidizing bacterium, Tepidanaerobacter acetatoxydans strain Re1.</title>
        <authorList>
            <person name="Manzoor S."/>
            <person name="Bongcam-Rudloff E."/>
            <person name="Schnurer A."/>
            <person name="Muller B."/>
        </authorList>
    </citation>
    <scope>NUCLEOTIDE SEQUENCE [LARGE SCALE GENOMIC DNA]</scope>
    <source>
        <strain evidence="7">Re1</strain>
    </source>
</reference>
<dbReference type="SMART" id="SM00422">
    <property type="entry name" value="HTH_MERR"/>
    <property type="match status" value="1"/>
</dbReference>
<dbReference type="Gene3D" id="3.20.80.10">
    <property type="entry name" value="Regulatory factor, effector binding domain"/>
    <property type="match status" value="1"/>
</dbReference>
<dbReference type="InterPro" id="IPR047057">
    <property type="entry name" value="MerR_fam"/>
</dbReference>
<evidence type="ECO:0000256" key="1">
    <source>
        <dbReference type="ARBA" id="ARBA00022491"/>
    </source>
</evidence>
<dbReference type="Proteomes" id="UP000010802">
    <property type="component" value="Chromosome"/>
</dbReference>
<evidence type="ECO:0000256" key="2">
    <source>
        <dbReference type="ARBA" id="ARBA00023015"/>
    </source>
</evidence>
<dbReference type="GO" id="GO:0003700">
    <property type="term" value="F:DNA-binding transcription factor activity"/>
    <property type="evidence" value="ECO:0007669"/>
    <property type="project" value="InterPro"/>
</dbReference>
<dbReference type="PATRIC" id="fig|1209989.3.peg.326"/>
<keyword evidence="4" id="KW-0804">Transcription</keyword>
<evidence type="ECO:0000256" key="3">
    <source>
        <dbReference type="ARBA" id="ARBA00023125"/>
    </source>
</evidence>
<dbReference type="InterPro" id="IPR000551">
    <property type="entry name" value="MerR-type_HTH_dom"/>
</dbReference>
<gene>
    <name evidence="6" type="ordered locus">TEPIRE1_0313</name>
</gene>
<keyword evidence="1" id="KW-0678">Repressor</keyword>
<protein>
    <submittedName>
        <fullName evidence="6">Transcriptional regulator, MerR family</fullName>
    </submittedName>
</protein>
<dbReference type="AlphaFoldDB" id="F4LTF3"/>
<dbReference type="InterPro" id="IPR011256">
    <property type="entry name" value="Reg_factor_effector_dom_sf"/>
</dbReference>
<dbReference type="Gene3D" id="1.10.1660.10">
    <property type="match status" value="1"/>
</dbReference>
<feature type="domain" description="HTH merR-type" evidence="5">
    <location>
        <begin position="3"/>
        <end position="73"/>
    </location>
</feature>
<dbReference type="Pfam" id="PF13411">
    <property type="entry name" value="MerR_1"/>
    <property type="match status" value="1"/>
</dbReference>
<dbReference type="STRING" id="1209989.TepRe1_0281"/>
<evidence type="ECO:0000256" key="4">
    <source>
        <dbReference type="ARBA" id="ARBA00023163"/>
    </source>
</evidence>
<dbReference type="SUPFAM" id="SSF46955">
    <property type="entry name" value="Putative DNA-binding domain"/>
    <property type="match status" value="1"/>
</dbReference>
<evidence type="ECO:0000313" key="6">
    <source>
        <dbReference type="EMBL" id="CCP24989.1"/>
    </source>
</evidence>
<dbReference type="HOGENOM" id="CLU_065103_0_0_9"/>
<dbReference type="SUPFAM" id="SSF55136">
    <property type="entry name" value="Probable bacterial effector-binding domain"/>
    <property type="match status" value="1"/>
</dbReference>
<dbReference type="PROSITE" id="PS50937">
    <property type="entry name" value="HTH_MERR_2"/>
    <property type="match status" value="1"/>
</dbReference>
<dbReference type="eggNOG" id="COG0789">
    <property type="taxonomic scope" value="Bacteria"/>
</dbReference>
<dbReference type="PANTHER" id="PTHR30204">
    <property type="entry name" value="REDOX-CYCLING DRUG-SENSING TRANSCRIPTIONAL ACTIVATOR SOXR"/>
    <property type="match status" value="1"/>
</dbReference>
<proteinExistence type="predicted"/>
<accession>F4LTF3</accession>
<dbReference type="KEGG" id="tep:TepRe1_0281"/>
<dbReference type="InterPro" id="IPR009061">
    <property type="entry name" value="DNA-bd_dom_put_sf"/>
</dbReference>
<evidence type="ECO:0000313" key="7">
    <source>
        <dbReference type="Proteomes" id="UP000010802"/>
    </source>
</evidence>
<dbReference type="eggNOG" id="COG4978">
    <property type="taxonomic scope" value="Bacteria"/>
</dbReference>
<sequence length="279" mass="32871">MDMLTIGKMAKLNNISEQALRLYDKMGLLKPDYVDKQTGYRYYNIKQCARLDMISYMKELGMSLKQIKEHLDRQDVDVIHEVLKRQKILIDENIKKLKQKQKAIVRSIENYSRYAASPREGVVSIEQLPQRKIYCYSCSINIYEHELDAYEYMLRELKSHILLHDLPMIYFCNVGSIIRKDVLEEGKLASNEILLFIDDDFEASNGVEVIPAGTFACIYFDSFSFYKEKKYAGILLEHIKQNNYRIVGDYICEVVAELPIFKQNERNMFIRLQIPIEFR</sequence>
<keyword evidence="3" id="KW-0238">DNA-binding</keyword>
<name>F4LTF3_TEPAE</name>
<keyword evidence="2" id="KW-0805">Transcription regulation</keyword>
<dbReference type="OrthoDB" id="9814833at2"/>